<proteinExistence type="predicted"/>
<dbReference type="Pfam" id="PF02517">
    <property type="entry name" value="Rce1-like"/>
    <property type="match status" value="1"/>
</dbReference>
<evidence type="ECO:0000313" key="4">
    <source>
        <dbReference type="Proteomes" id="UP000466535"/>
    </source>
</evidence>
<dbReference type="GO" id="GO:0004175">
    <property type="term" value="F:endopeptidase activity"/>
    <property type="evidence" value="ECO:0007669"/>
    <property type="project" value="UniProtKB-ARBA"/>
</dbReference>
<organism evidence="3 4">
    <name type="scientific">Halovenus carboxidivorans</name>
    <dbReference type="NCBI Taxonomy" id="2692199"/>
    <lineage>
        <taxon>Archaea</taxon>
        <taxon>Methanobacteriati</taxon>
        <taxon>Methanobacteriota</taxon>
        <taxon>Stenosarchaea group</taxon>
        <taxon>Halobacteria</taxon>
        <taxon>Halobacteriales</taxon>
        <taxon>Haloarculaceae</taxon>
        <taxon>Halovenus</taxon>
    </lineage>
</organism>
<dbReference type="RefSeq" id="WP_159763127.1">
    <property type="nucleotide sequence ID" value="NZ_WUUT01000001.1"/>
</dbReference>
<accession>A0A6B0T778</accession>
<protein>
    <submittedName>
        <fullName evidence="3">CPBP family intramembrane metalloprotease</fullName>
    </submittedName>
</protein>
<dbReference type="AlphaFoldDB" id="A0A6B0T778"/>
<dbReference type="Proteomes" id="UP000466535">
    <property type="component" value="Unassembled WGS sequence"/>
</dbReference>
<sequence>MSQSRGPTGGAGPVVVRLPGSVLGPVTRGVVALVVALLLFGSAMALSRGVAWLFAAVFEVGPPGTTSRLLVSTTALQVLGFGVPSAAFLAAHRQRPRSYLRLTECTQWTLFYGSAVGLALMLVAVAATVLFSLLGIAPAESAVGRARSPAFYLLLFAVSTLVAVPMEELLFRGLIQRRLTDGIGPAVGIAVASLLFASIHSTVSVGAGGEVLTFGMFVGFGLVLGAAYRYTENLFVPIVGHVIFNGVQILLRAIEVAF</sequence>
<dbReference type="GO" id="GO:0008237">
    <property type="term" value="F:metallopeptidase activity"/>
    <property type="evidence" value="ECO:0007669"/>
    <property type="project" value="UniProtKB-KW"/>
</dbReference>
<dbReference type="GO" id="GO:0080120">
    <property type="term" value="P:CAAX-box protein maturation"/>
    <property type="evidence" value="ECO:0007669"/>
    <property type="project" value="UniProtKB-ARBA"/>
</dbReference>
<gene>
    <name evidence="3" type="ORF">GRX03_05450</name>
</gene>
<dbReference type="OrthoDB" id="275779at2157"/>
<feature type="transmembrane region" description="Helical" evidence="1">
    <location>
        <begin position="235"/>
        <end position="254"/>
    </location>
</feature>
<keyword evidence="3" id="KW-0378">Hydrolase</keyword>
<keyword evidence="3" id="KW-0482">Metalloprotease</keyword>
<keyword evidence="1" id="KW-1133">Transmembrane helix</keyword>
<dbReference type="GO" id="GO:0006508">
    <property type="term" value="P:proteolysis"/>
    <property type="evidence" value="ECO:0007669"/>
    <property type="project" value="UniProtKB-KW"/>
</dbReference>
<feature type="domain" description="CAAX prenyl protease 2/Lysostaphin resistance protein A-like" evidence="2">
    <location>
        <begin position="151"/>
        <end position="246"/>
    </location>
</feature>
<feature type="transmembrane region" description="Helical" evidence="1">
    <location>
        <begin position="69"/>
        <end position="90"/>
    </location>
</feature>
<feature type="transmembrane region" description="Helical" evidence="1">
    <location>
        <begin position="211"/>
        <end position="228"/>
    </location>
</feature>
<keyword evidence="3" id="KW-0645">Protease</keyword>
<feature type="transmembrane region" description="Helical" evidence="1">
    <location>
        <begin position="110"/>
        <end position="137"/>
    </location>
</feature>
<keyword evidence="1" id="KW-0812">Transmembrane</keyword>
<evidence type="ECO:0000313" key="3">
    <source>
        <dbReference type="EMBL" id="MXR51051.1"/>
    </source>
</evidence>
<evidence type="ECO:0000256" key="1">
    <source>
        <dbReference type="SAM" id="Phobius"/>
    </source>
</evidence>
<dbReference type="PANTHER" id="PTHR36435">
    <property type="entry name" value="SLR1288 PROTEIN"/>
    <property type="match status" value="1"/>
</dbReference>
<feature type="transmembrane region" description="Helical" evidence="1">
    <location>
        <begin position="149"/>
        <end position="170"/>
    </location>
</feature>
<dbReference type="EMBL" id="WUUT01000001">
    <property type="protein sequence ID" value="MXR51051.1"/>
    <property type="molecule type" value="Genomic_DNA"/>
</dbReference>
<keyword evidence="4" id="KW-1185">Reference proteome</keyword>
<dbReference type="InterPro" id="IPR052710">
    <property type="entry name" value="CAAX_protease"/>
</dbReference>
<keyword evidence="1" id="KW-0472">Membrane</keyword>
<feature type="transmembrane region" description="Helical" evidence="1">
    <location>
        <begin position="30"/>
        <end position="57"/>
    </location>
</feature>
<comment type="caution">
    <text evidence="3">The sequence shown here is derived from an EMBL/GenBank/DDBJ whole genome shotgun (WGS) entry which is preliminary data.</text>
</comment>
<reference evidence="3 4" key="1">
    <citation type="submission" date="2019-12" db="EMBL/GenBank/DDBJ databases">
        <title>Isolation and characterization of three novel carbon monoxide-oxidizing members of Halobacteria from salione crusts and soils.</title>
        <authorList>
            <person name="Myers M.R."/>
            <person name="King G.M."/>
        </authorList>
    </citation>
    <scope>NUCLEOTIDE SEQUENCE [LARGE SCALE GENOMIC DNA]</scope>
    <source>
        <strain evidence="3 4">WSH3</strain>
    </source>
</reference>
<dbReference type="PANTHER" id="PTHR36435:SF1">
    <property type="entry name" value="CAAX AMINO TERMINAL PROTEASE FAMILY PROTEIN"/>
    <property type="match status" value="1"/>
</dbReference>
<evidence type="ECO:0000259" key="2">
    <source>
        <dbReference type="Pfam" id="PF02517"/>
    </source>
</evidence>
<name>A0A6B0T778_9EURY</name>
<feature type="transmembrane region" description="Helical" evidence="1">
    <location>
        <begin position="182"/>
        <end position="199"/>
    </location>
</feature>
<dbReference type="InterPro" id="IPR003675">
    <property type="entry name" value="Rce1/LyrA-like_dom"/>
</dbReference>